<feature type="region of interest" description="Disordered" evidence="1">
    <location>
        <begin position="148"/>
        <end position="177"/>
    </location>
</feature>
<evidence type="ECO:0000256" key="1">
    <source>
        <dbReference type="SAM" id="MobiDB-lite"/>
    </source>
</evidence>
<evidence type="ECO:0000313" key="4">
    <source>
        <dbReference type="Proteomes" id="UP001176940"/>
    </source>
</evidence>
<keyword evidence="4" id="KW-1185">Reference proteome</keyword>
<feature type="compositionally biased region" description="Basic and acidic residues" evidence="1">
    <location>
        <begin position="103"/>
        <end position="112"/>
    </location>
</feature>
<organism evidence="3 4">
    <name type="scientific">Ranitomeya imitator</name>
    <name type="common">mimic poison frog</name>
    <dbReference type="NCBI Taxonomy" id="111125"/>
    <lineage>
        <taxon>Eukaryota</taxon>
        <taxon>Metazoa</taxon>
        <taxon>Chordata</taxon>
        <taxon>Craniata</taxon>
        <taxon>Vertebrata</taxon>
        <taxon>Euteleostomi</taxon>
        <taxon>Amphibia</taxon>
        <taxon>Batrachia</taxon>
        <taxon>Anura</taxon>
        <taxon>Neobatrachia</taxon>
        <taxon>Hyloidea</taxon>
        <taxon>Dendrobatidae</taxon>
        <taxon>Dendrobatinae</taxon>
        <taxon>Ranitomeya</taxon>
    </lineage>
</organism>
<feature type="transmembrane region" description="Helical" evidence="2">
    <location>
        <begin position="12"/>
        <end position="30"/>
    </location>
</feature>
<dbReference type="EMBL" id="CAUEEQ010077949">
    <property type="protein sequence ID" value="CAJ0966987.1"/>
    <property type="molecule type" value="Genomic_DNA"/>
</dbReference>
<dbReference type="Proteomes" id="UP001176940">
    <property type="component" value="Unassembled WGS sequence"/>
</dbReference>
<keyword evidence="2" id="KW-1133">Transmembrane helix</keyword>
<evidence type="ECO:0000313" key="3">
    <source>
        <dbReference type="EMBL" id="CAJ0966987.1"/>
    </source>
</evidence>
<proteinExistence type="predicted"/>
<gene>
    <name evidence="3" type="ORF">RIMI_LOCUS21862266</name>
</gene>
<feature type="compositionally biased region" description="Polar residues" evidence="1">
    <location>
        <begin position="168"/>
        <end position="177"/>
    </location>
</feature>
<evidence type="ECO:0008006" key="5">
    <source>
        <dbReference type="Google" id="ProtNLM"/>
    </source>
</evidence>
<sequence>MFHSAFDDWIIGLFGILGMALFIGCTSCWHHKSSHPGGRRQPPPPPTPDLQPRYEHGPYPPNPAPAAADDHSVLQKTSANDGDSEEDFEEFLSVNTTQQAEGKGQKSVEDRGARQDTYVNLDAAQDYENLPDLAVKEDHVYLKILESNPETDATAADNKTGEDKTPRSAINSIGKYSSHSDSLCHSYENVAMEGPTVSLESDLDYVNVSPSL</sequence>
<keyword evidence="2" id="KW-0472">Membrane</keyword>
<comment type="caution">
    <text evidence="3">The sequence shown here is derived from an EMBL/GenBank/DDBJ whole genome shotgun (WGS) entry which is preliminary data.</text>
</comment>
<keyword evidence="2" id="KW-0812">Transmembrane</keyword>
<reference evidence="3" key="1">
    <citation type="submission" date="2023-07" db="EMBL/GenBank/DDBJ databases">
        <authorList>
            <person name="Stuckert A."/>
        </authorList>
    </citation>
    <scope>NUCLEOTIDE SEQUENCE</scope>
</reference>
<protein>
    <recommendedName>
        <fullName evidence="5">Linker for activation of T-cells family member 1</fullName>
    </recommendedName>
</protein>
<name>A0ABN9MK18_9NEOB</name>
<evidence type="ECO:0000256" key="2">
    <source>
        <dbReference type="SAM" id="Phobius"/>
    </source>
</evidence>
<feature type="region of interest" description="Disordered" evidence="1">
    <location>
        <begin position="32"/>
        <end position="112"/>
    </location>
</feature>
<accession>A0ABN9MK18</accession>